<dbReference type="SUPFAM" id="SSF51126">
    <property type="entry name" value="Pectin lyase-like"/>
    <property type="match status" value="1"/>
</dbReference>
<dbReference type="Proteomes" id="UP000257706">
    <property type="component" value="Unassembled WGS sequence"/>
</dbReference>
<sequence>MIGESVAAVHGGGVAPRWQQLRPGSGRHFRMDWLHRQQMVGPSSSDGSSDMSTDASDVIYQYPQSDIQDDLYIAFGSFVTGTPDADLAKRYDRASTAASVARTLAEKLNAQYLDVRDFGATGDSVTDDTAALRAVFDARFAGTGWGKTSATGSYPEVWGDGWKVILIPPGTYRLSRAISVRSKTVVFAYGAILKALPVNATDPETVWVEGYWDARTTEPVSTTKSGIGHLGGILSIRHAQNVYWHGGTLDGNDILIRAGFNGLGISAPLASKVSAGERIVVRDLQIRRFRNNMVPGLNDIFVNGGGKAFTIQLGQSEIILQNLLIDDCDFVGTIEGTSSNGRGLRQVVVDTLMATDCKYGFVIHGTTSQMDSSCDLRNVWLRNVGNNAHDGHVDGTTYANFIDDKRRIGGVLTLQNANNLKADIRITNDNTTGLGDVTGKSDLIRGTARNTQIRIKGYVAHLNHLWNATLPQQDARVSSLTIIHGGTGYTAGPLPLSFTNDSIGGGPASHQTATIAVDGSGSITEINLSDQALFQGAATLDTGKGYQRPPTVTAGGSGTGAVFTPVMNYAFAPATATGGVFDCLVEAELEVGQHHGLLVKHLPHVRPTGLDIRATIRSTASFTAPVSGIYDYEPGDPANIQGRNRFEIVVRNLQKVIRGRFDRQWDAAAIQALEGPIVELGGIDFNTSVQFDSTIDNRFINRRVTLPAGTPTVVVNNTELPAGFRGLVIVSSLGLSYQHTALLMKSEVNDTLVMVPLGAGTAYTLALDANKDITVTSTATQPIASRVVVVPFDASTH</sequence>
<evidence type="ECO:0000313" key="2">
    <source>
        <dbReference type="EMBL" id="HAE47554.1"/>
    </source>
</evidence>
<gene>
    <name evidence="2" type="ORF">DCK97_09055</name>
</gene>
<name>A0A3B9II62_9PROT</name>
<proteinExistence type="predicted"/>
<protein>
    <recommendedName>
        <fullName evidence="1">Rhamnogalacturonase A/B/Epimerase-like pectate lyase domain-containing protein</fullName>
    </recommendedName>
</protein>
<evidence type="ECO:0000313" key="3">
    <source>
        <dbReference type="Proteomes" id="UP000257706"/>
    </source>
</evidence>
<accession>A0A3B9II62</accession>
<dbReference type="Pfam" id="PF12708">
    <property type="entry name" value="Pect-lyase_RHGA_epim"/>
    <property type="match status" value="1"/>
</dbReference>
<dbReference type="AlphaFoldDB" id="A0A3B9II62"/>
<dbReference type="Gene3D" id="2.160.20.10">
    <property type="entry name" value="Single-stranded right-handed beta-helix, Pectin lyase-like"/>
    <property type="match status" value="1"/>
</dbReference>
<evidence type="ECO:0000259" key="1">
    <source>
        <dbReference type="Pfam" id="PF12708"/>
    </source>
</evidence>
<dbReference type="EMBL" id="DMAI01000139">
    <property type="protein sequence ID" value="HAE47554.1"/>
    <property type="molecule type" value="Genomic_DNA"/>
</dbReference>
<dbReference type="InterPro" id="IPR024535">
    <property type="entry name" value="RHGA/B-epi-like_pectate_lyase"/>
</dbReference>
<feature type="domain" description="Rhamnogalacturonase A/B/Epimerase-like pectate lyase" evidence="1">
    <location>
        <begin position="114"/>
        <end position="186"/>
    </location>
</feature>
<reference evidence="2 3" key="1">
    <citation type="journal article" date="2018" name="Nat. Biotechnol.">
        <title>A standardized bacterial taxonomy based on genome phylogeny substantially revises the tree of life.</title>
        <authorList>
            <person name="Parks D.H."/>
            <person name="Chuvochina M."/>
            <person name="Waite D.W."/>
            <person name="Rinke C."/>
            <person name="Skarshewski A."/>
            <person name="Chaumeil P.A."/>
            <person name="Hugenholtz P."/>
        </authorList>
    </citation>
    <scope>NUCLEOTIDE SEQUENCE [LARGE SCALE GENOMIC DNA]</scope>
    <source>
        <strain evidence="2">UBA8739</strain>
    </source>
</reference>
<dbReference type="InterPro" id="IPR011050">
    <property type="entry name" value="Pectin_lyase_fold/virulence"/>
</dbReference>
<comment type="caution">
    <text evidence="2">The sequence shown here is derived from an EMBL/GenBank/DDBJ whole genome shotgun (WGS) entry which is preliminary data.</text>
</comment>
<dbReference type="InterPro" id="IPR012334">
    <property type="entry name" value="Pectin_lyas_fold"/>
</dbReference>
<organism evidence="2 3">
    <name type="scientific">Tistrella mobilis</name>
    <dbReference type="NCBI Taxonomy" id="171437"/>
    <lineage>
        <taxon>Bacteria</taxon>
        <taxon>Pseudomonadati</taxon>
        <taxon>Pseudomonadota</taxon>
        <taxon>Alphaproteobacteria</taxon>
        <taxon>Geminicoccales</taxon>
        <taxon>Geminicoccaceae</taxon>
        <taxon>Tistrella</taxon>
    </lineage>
</organism>